<sequence>MKNKNTFKNRILSFLCLKSYLKEFDVMSNYRQGEGVSKSIPSFLWEQYISEKI</sequence>
<name>A0A069S6V7_PHOVU</name>
<comment type="caution">
    <text evidence="1">The sequence shown here is derived from an EMBL/GenBank/DDBJ whole genome shotgun (WGS) entry which is preliminary data.</text>
</comment>
<accession>A0A069S6V7</accession>
<dbReference type="PATRIC" id="fig|1339352.3.peg.3751"/>
<gene>
    <name evidence="1" type="ORF">M099_3998</name>
</gene>
<dbReference type="AlphaFoldDB" id="A0A069S6V7"/>
<dbReference type="EMBL" id="JNHM01000146">
    <property type="protein sequence ID" value="KDS45302.1"/>
    <property type="molecule type" value="Genomic_DNA"/>
</dbReference>
<dbReference type="Proteomes" id="UP000027661">
    <property type="component" value="Unassembled WGS sequence"/>
</dbReference>
<organism evidence="1 2">
    <name type="scientific">Phocaeicola vulgatus str. 3975 RP4</name>
    <dbReference type="NCBI Taxonomy" id="1339352"/>
    <lineage>
        <taxon>Bacteria</taxon>
        <taxon>Pseudomonadati</taxon>
        <taxon>Bacteroidota</taxon>
        <taxon>Bacteroidia</taxon>
        <taxon>Bacteroidales</taxon>
        <taxon>Bacteroidaceae</taxon>
        <taxon>Phocaeicola</taxon>
    </lineage>
</organism>
<proteinExistence type="predicted"/>
<reference evidence="1 2" key="1">
    <citation type="submission" date="2014-04" db="EMBL/GenBank/DDBJ databases">
        <authorList>
            <person name="Sears C."/>
            <person name="Carroll K."/>
            <person name="Sack B.R."/>
            <person name="Qadri F."/>
            <person name="Myers L.L."/>
            <person name="Chung G.-T."/>
            <person name="Escheverria P."/>
            <person name="Fraser C.M."/>
            <person name="Sadzewicz L."/>
            <person name="Shefchek K.A."/>
            <person name="Tallon L."/>
            <person name="Das S.P."/>
            <person name="Daugherty S."/>
            <person name="Mongodin E.F."/>
        </authorList>
    </citation>
    <scope>NUCLEOTIDE SEQUENCE [LARGE SCALE GENOMIC DNA]</scope>
    <source>
        <strain evidence="1 2">3975 RP4</strain>
    </source>
</reference>
<protein>
    <submittedName>
        <fullName evidence="1">Uncharacterized protein</fullName>
    </submittedName>
</protein>
<evidence type="ECO:0000313" key="1">
    <source>
        <dbReference type="EMBL" id="KDS45302.1"/>
    </source>
</evidence>
<evidence type="ECO:0000313" key="2">
    <source>
        <dbReference type="Proteomes" id="UP000027661"/>
    </source>
</evidence>